<dbReference type="EMBL" id="AP012204">
    <property type="protein sequence ID" value="BAK33402.1"/>
    <property type="molecule type" value="Genomic_DNA"/>
</dbReference>
<sequence length="193" mass="21124">MTTHSSAPAVDQPRVLWFYGADAVGKSTIGWEAYTLLTQQPGQVAYVDTDYLSFCHPAPNNPAEVVADNLRAIWAVYHARGVNTLVVSGIVVTSEDRDLFTAAIPAAEFTFCRLTAAPETVRQRIVARREAEAATRGSELDAQTHAELTEYGQRSAEFAELLERFALEDFTLATDTVTPQILSAEAVDRFLTA</sequence>
<dbReference type="HOGENOM" id="CLU_1407368_0_0_11"/>
<protein>
    <submittedName>
        <fullName evidence="1">Uncharacterized protein</fullName>
    </submittedName>
</protein>
<accession>F5XJ76</accession>
<dbReference type="RefSeq" id="WP_013861291.1">
    <property type="nucleotide sequence ID" value="NC_015635.1"/>
</dbReference>
<dbReference type="AlphaFoldDB" id="F5XJ76"/>
<dbReference type="Gene3D" id="3.40.50.300">
    <property type="entry name" value="P-loop containing nucleotide triphosphate hydrolases"/>
    <property type="match status" value="1"/>
</dbReference>
<dbReference type="SUPFAM" id="SSF52540">
    <property type="entry name" value="P-loop containing nucleoside triphosphate hydrolases"/>
    <property type="match status" value="1"/>
</dbReference>
<dbReference type="STRING" id="1032480.MLP_03880"/>
<gene>
    <name evidence="1" type="ordered locus">MLP_03880</name>
</gene>
<dbReference type="OrthoDB" id="7889077at2"/>
<proteinExistence type="predicted"/>
<dbReference type="KEGG" id="mph:MLP_03880"/>
<dbReference type="InterPro" id="IPR027417">
    <property type="entry name" value="P-loop_NTPase"/>
</dbReference>
<dbReference type="eggNOG" id="COG0529">
    <property type="taxonomic scope" value="Bacteria"/>
</dbReference>
<keyword evidence="2" id="KW-1185">Reference proteome</keyword>
<reference evidence="1 2" key="1">
    <citation type="submission" date="2011-05" db="EMBL/GenBank/DDBJ databases">
        <title>Whole genome sequence of Microlunatus phosphovorus NM-1.</title>
        <authorList>
            <person name="Hosoyama A."/>
            <person name="Sasaki K."/>
            <person name="Harada T."/>
            <person name="Igarashi R."/>
            <person name="Kawakoshi A."/>
            <person name="Sasagawa M."/>
            <person name="Fukada J."/>
            <person name="Nakamura S."/>
            <person name="Katano Y."/>
            <person name="Hanada S."/>
            <person name="Kamagata Y."/>
            <person name="Nakamura N."/>
            <person name="Yamazaki S."/>
            <person name="Fujita N."/>
        </authorList>
    </citation>
    <scope>NUCLEOTIDE SEQUENCE [LARGE SCALE GENOMIC DNA]</scope>
    <source>
        <strain evidence="2">ATCC 700054 / DSM 10555 / JCM 9379 / NBRC 101784 / NCIMB 13414 / VKM Ac-1990 / NM-1</strain>
    </source>
</reference>
<evidence type="ECO:0000313" key="2">
    <source>
        <dbReference type="Proteomes" id="UP000007947"/>
    </source>
</evidence>
<evidence type="ECO:0000313" key="1">
    <source>
        <dbReference type="EMBL" id="BAK33402.1"/>
    </source>
</evidence>
<dbReference type="Proteomes" id="UP000007947">
    <property type="component" value="Chromosome"/>
</dbReference>
<organism evidence="1 2">
    <name type="scientific">Microlunatus phosphovorus (strain ATCC 700054 / DSM 10555 / JCM 9379 / NBRC 101784 / NCIMB 13414 / VKM Ac-1990 / NM-1)</name>
    <dbReference type="NCBI Taxonomy" id="1032480"/>
    <lineage>
        <taxon>Bacteria</taxon>
        <taxon>Bacillati</taxon>
        <taxon>Actinomycetota</taxon>
        <taxon>Actinomycetes</taxon>
        <taxon>Propionibacteriales</taxon>
        <taxon>Propionibacteriaceae</taxon>
        <taxon>Microlunatus</taxon>
    </lineage>
</organism>
<name>F5XJ76_MICPN</name>